<evidence type="ECO:0000313" key="3">
    <source>
        <dbReference type="Proteomes" id="UP001454036"/>
    </source>
</evidence>
<accession>A0AAV3RM61</accession>
<dbReference type="PANTHER" id="PTHR11439:SF470">
    <property type="entry name" value="CYSTEINE-RICH RLK (RECEPTOR-LIKE PROTEIN KINASE) 8"/>
    <property type="match status" value="1"/>
</dbReference>
<evidence type="ECO:0000313" key="2">
    <source>
        <dbReference type="EMBL" id="GAA0177689.1"/>
    </source>
</evidence>
<reference evidence="2 3" key="1">
    <citation type="submission" date="2024-01" db="EMBL/GenBank/DDBJ databases">
        <title>The complete chloroplast genome sequence of Lithospermum erythrorhizon: insights into the phylogenetic relationship among Boraginaceae species and the maternal lineages of purple gromwells.</title>
        <authorList>
            <person name="Okada T."/>
            <person name="Watanabe K."/>
        </authorList>
    </citation>
    <scope>NUCLEOTIDE SEQUENCE [LARGE SCALE GENOMIC DNA]</scope>
</reference>
<keyword evidence="3" id="KW-1185">Reference proteome</keyword>
<dbReference type="InterPro" id="IPR013103">
    <property type="entry name" value="RVT_2"/>
</dbReference>
<dbReference type="Pfam" id="PF07727">
    <property type="entry name" value="RVT_2"/>
    <property type="match status" value="1"/>
</dbReference>
<keyword evidence="2" id="KW-0812">Transmembrane</keyword>
<evidence type="ECO:0000259" key="1">
    <source>
        <dbReference type="Pfam" id="PF07727"/>
    </source>
</evidence>
<name>A0AAV3RM61_LITER</name>
<dbReference type="Proteomes" id="UP001454036">
    <property type="component" value="Unassembled WGS sequence"/>
</dbReference>
<organism evidence="2 3">
    <name type="scientific">Lithospermum erythrorhizon</name>
    <name type="common">Purple gromwell</name>
    <name type="synonym">Lithospermum officinale var. erythrorhizon</name>
    <dbReference type="NCBI Taxonomy" id="34254"/>
    <lineage>
        <taxon>Eukaryota</taxon>
        <taxon>Viridiplantae</taxon>
        <taxon>Streptophyta</taxon>
        <taxon>Embryophyta</taxon>
        <taxon>Tracheophyta</taxon>
        <taxon>Spermatophyta</taxon>
        <taxon>Magnoliopsida</taxon>
        <taxon>eudicotyledons</taxon>
        <taxon>Gunneridae</taxon>
        <taxon>Pentapetalae</taxon>
        <taxon>asterids</taxon>
        <taxon>lamiids</taxon>
        <taxon>Boraginales</taxon>
        <taxon>Boraginaceae</taxon>
        <taxon>Boraginoideae</taxon>
        <taxon>Lithospermeae</taxon>
        <taxon>Lithospermum</taxon>
    </lineage>
</organism>
<comment type="caution">
    <text evidence="2">The sequence shown here is derived from an EMBL/GenBank/DDBJ whole genome shotgun (WGS) entry which is preliminary data.</text>
</comment>
<keyword evidence="2" id="KW-0472">Membrane</keyword>
<dbReference type="CDD" id="cd09272">
    <property type="entry name" value="RNase_HI_RT_Ty1"/>
    <property type="match status" value="1"/>
</dbReference>
<dbReference type="AlphaFoldDB" id="A0AAV3RM61"/>
<protein>
    <submittedName>
        <fullName evidence="2">Transmembrane signal receptor</fullName>
    </submittedName>
</protein>
<dbReference type="EMBL" id="BAABME010028258">
    <property type="protein sequence ID" value="GAA0177689.1"/>
    <property type="molecule type" value="Genomic_DNA"/>
</dbReference>
<proteinExistence type="predicted"/>
<gene>
    <name evidence="2" type="ORF">LIER_42147</name>
</gene>
<keyword evidence="2" id="KW-0675">Receptor</keyword>
<sequence length="313" mass="36109">MRLCRRRSLCWTWTMVELPKGKKALGTQWVYKVKYKFDGTIERFKARLVVFGNHQVEGIDYNDTFSSVAKMVTVRVFLAMAAVKQCELHQMNVHNAFLHGDLSEEVYMKLPPRFYKSFGSDLGVLKYFLGVEVARSHEEIFLCQRKYTLDIIYETGLMGAKPVSFPMEPNQRLASSTSALLRDVERYRPLVGRLIDLSFTRPDLTFAVHVLSQFLYEPRQDHWLAELRVVSCPIMRRSVSGWIVFIGSSPISWKTKKQVTVARSSAEAKYRSMASVTCELKWLKDDIFTNALGSKQFEFLLRKLGTLDLHVPT</sequence>
<dbReference type="PANTHER" id="PTHR11439">
    <property type="entry name" value="GAG-POL-RELATED RETROTRANSPOSON"/>
    <property type="match status" value="1"/>
</dbReference>
<feature type="domain" description="Reverse transcriptase Ty1/copia-type" evidence="1">
    <location>
        <begin position="12"/>
        <end position="114"/>
    </location>
</feature>